<dbReference type="InterPro" id="IPR001996">
    <property type="entry name" value="PTS_IIB_1"/>
</dbReference>
<reference evidence="8 9" key="1">
    <citation type="submission" date="2013-05" db="EMBL/GenBank/DDBJ databases">
        <title>The Genome Sequence of Actinomyces europaeus ACS-120-V-COL10B.</title>
        <authorList>
            <consortium name="The Broad Institute Genomics Platform"/>
            <person name="Earl A."/>
            <person name="Ward D."/>
            <person name="Feldgarden M."/>
            <person name="Gevers D."/>
            <person name="Saerens B."/>
            <person name="Vaneechoutte M."/>
            <person name="Walker B."/>
            <person name="Young S."/>
            <person name="Zeng Q."/>
            <person name="Gargeya S."/>
            <person name="Fitzgerald M."/>
            <person name="Haas B."/>
            <person name="Abouelleil A."/>
            <person name="Allen A.W."/>
            <person name="Alvarado L."/>
            <person name="Arachchi H.M."/>
            <person name="Berlin A.M."/>
            <person name="Chapman S.B."/>
            <person name="Gainer-Dewar J."/>
            <person name="Goldberg J."/>
            <person name="Griggs A."/>
            <person name="Gujja S."/>
            <person name="Hansen M."/>
            <person name="Howarth C."/>
            <person name="Imamovic A."/>
            <person name="Ireland A."/>
            <person name="Larimer J."/>
            <person name="McCowan C."/>
            <person name="Murphy C."/>
            <person name="Pearson M."/>
            <person name="Poon T.W."/>
            <person name="Priest M."/>
            <person name="Roberts A."/>
            <person name="Saif S."/>
            <person name="Shea T."/>
            <person name="Sisk P."/>
            <person name="Sykes S."/>
            <person name="Wortman J."/>
            <person name="Nusbaum C."/>
            <person name="Birren B."/>
        </authorList>
    </citation>
    <scope>NUCLEOTIDE SEQUENCE [LARGE SCALE GENOMIC DNA]</scope>
    <source>
        <strain evidence="8 9">ACS-120-V-Col10b</strain>
    </source>
</reference>
<dbReference type="PANTHER" id="PTHR30009">
    <property type="entry name" value="CYTOCHROME C-TYPE SYNTHESIS PROTEIN AND PTS TRANSMEMBRANE COMPONENT"/>
    <property type="match status" value="1"/>
</dbReference>
<evidence type="ECO:0000313" key="9">
    <source>
        <dbReference type="Proteomes" id="UP000014387"/>
    </source>
</evidence>
<keyword evidence="1" id="KW-0813">Transport</keyword>
<dbReference type="GO" id="GO:0015764">
    <property type="term" value="P:N-acetylglucosamine transport"/>
    <property type="evidence" value="ECO:0007669"/>
    <property type="project" value="TreeGrafter"/>
</dbReference>
<feature type="domain" description="PTS EIIB type-1" evidence="7">
    <location>
        <begin position="1"/>
        <end position="82"/>
    </location>
</feature>
<evidence type="ECO:0000256" key="2">
    <source>
        <dbReference type="ARBA" id="ARBA00022597"/>
    </source>
</evidence>
<dbReference type="PROSITE" id="PS51098">
    <property type="entry name" value="PTS_EIIB_TYPE_1"/>
    <property type="match status" value="1"/>
</dbReference>
<dbReference type="Gene3D" id="3.30.1360.60">
    <property type="entry name" value="Glucose permease domain IIB"/>
    <property type="match status" value="1"/>
</dbReference>
<proteinExistence type="predicted"/>
<evidence type="ECO:0000256" key="6">
    <source>
        <dbReference type="PROSITE-ProRule" id="PRU00421"/>
    </source>
</evidence>
<evidence type="ECO:0000313" key="8">
    <source>
        <dbReference type="EMBL" id="EPD30705.1"/>
    </source>
</evidence>
<dbReference type="GO" id="GO:0008982">
    <property type="term" value="F:protein-N(PI)-phosphohistidine-sugar phosphotransferase activity"/>
    <property type="evidence" value="ECO:0007669"/>
    <property type="project" value="InterPro"/>
</dbReference>
<dbReference type="AlphaFoldDB" id="A0A9W5RE88"/>
<dbReference type="EMBL" id="AGWN01000001">
    <property type="protein sequence ID" value="EPD30705.1"/>
    <property type="molecule type" value="Genomic_DNA"/>
</dbReference>
<dbReference type="Pfam" id="PF00367">
    <property type="entry name" value="PTS_EIIB"/>
    <property type="match status" value="1"/>
</dbReference>
<dbReference type="InterPro" id="IPR018113">
    <property type="entry name" value="PTrfase_EIIB_Cys"/>
</dbReference>
<dbReference type="GO" id="GO:0090563">
    <property type="term" value="F:protein-phosphocysteine-sugar phosphotransferase activity"/>
    <property type="evidence" value="ECO:0007669"/>
    <property type="project" value="TreeGrafter"/>
</dbReference>
<dbReference type="InterPro" id="IPR036878">
    <property type="entry name" value="Glu_permease_IIB"/>
</dbReference>
<dbReference type="GO" id="GO:0009401">
    <property type="term" value="P:phosphoenolpyruvate-dependent sugar phosphotransferase system"/>
    <property type="evidence" value="ECO:0007669"/>
    <property type="project" value="UniProtKB-KW"/>
</dbReference>
<evidence type="ECO:0000259" key="7">
    <source>
        <dbReference type="PROSITE" id="PS51098"/>
    </source>
</evidence>
<evidence type="ECO:0000256" key="5">
    <source>
        <dbReference type="ARBA" id="ARBA00022777"/>
    </source>
</evidence>
<dbReference type="GO" id="GO:0005886">
    <property type="term" value="C:plasma membrane"/>
    <property type="evidence" value="ECO:0007669"/>
    <property type="project" value="TreeGrafter"/>
</dbReference>
<feature type="active site" description="Phosphocysteine intermediate; for EIIB activity" evidence="6">
    <location>
        <position position="23"/>
    </location>
</feature>
<dbReference type="GO" id="GO:0016301">
    <property type="term" value="F:kinase activity"/>
    <property type="evidence" value="ECO:0007669"/>
    <property type="project" value="UniProtKB-KW"/>
</dbReference>
<sequence length="82" mass="8746">MTIAKKLVEGLGGAQNIEELESCIVRIRAIVSEPALVSEAVIRETSPIGVVSSGRYVQIIVGPSSDDLVDEMNRTIKATAFC</sequence>
<dbReference type="Proteomes" id="UP000014387">
    <property type="component" value="Unassembled WGS sequence"/>
</dbReference>
<keyword evidence="2" id="KW-0762">Sugar transport</keyword>
<dbReference type="RefSeq" id="WP_016443817.1">
    <property type="nucleotide sequence ID" value="NZ_KE150266.1"/>
</dbReference>
<organism evidence="8 9">
    <name type="scientific">Gleimia europaea ACS-120-V-Col10b</name>
    <dbReference type="NCBI Taxonomy" id="883069"/>
    <lineage>
        <taxon>Bacteria</taxon>
        <taxon>Bacillati</taxon>
        <taxon>Actinomycetota</taxon>
        <taxon>Actinomycetes</taxon>
        <taxon>Actinomycetales</taxon>
        <taxon>Actinomycetaceae</taxon>
        <taxon>Gleimia</taxon>
    </lineage>
</organism>
<dbReference type="SUPFAM" id="SSF55604">
    <property type="entry name" value="Glucose permease domain IIB"/>
    <property type="match status" value="1"/>
</dbReference>
<keyword evidence="9" id="KW-1185">Reference proteome</keyword>
<protein>
    <submittedName>
        <fullName evidence="8">PTS system, glucose-like IIB component</fullName>
    </submittedName>
</protein>
<accession>A0A9W5RE88</accession>
<comment type="caution">
    <text evidence="8">The sequence shown here is derived from an EMBL/GenBank/DDBJ whole genome shotgun (WGS) entry which is preliminary data.</text>
</comment>
<gene>
    <name evidence="8" type="ORF">HMPREF9238_00455</name>
</gene>
<keyword evidence="4" id="KW-0598">Phosphotransferase system</keyword>
<dbReference type="InterPro" id="IPR050429">
    <property type="entry name" value="PTS_Glucose_EIICBA"/>
</dbReference>
<evidence type="ECO:0000256" key="3">
    <source>
        <dbReference type="ARBA" id="ARBA00022679"/>
    </source>
</evidence>
<name>A0A9W5RE88_9ACTO</name>
<dbReference type="PANTHER" id="PTHR30009:SF4">
    <property type="entry name" value="PTS SYSTEM N-ACETYLGLUCOSAMINE-SPECIFIC EIICBA COMPONENT"/>
    <property type="match status" value="1"/>
</dbReference>
<evidence type="ECO:0000256" key="4">
    <source>
        <dbReference type="ARBA" id="ARBA00022683"/>
    </source>
</evidence>
<keyword evidence="5" id="KW-0418">Kinase</keyword>
<evidence type="ECO:0000256" key="1">
    <source>
        <dbReference type="ARBA" id="ARBA00022448"/>
    </source>
</evidence>
<keyword evidence="3" id="KW-0808">Transferase</keyword>